<dbReference type="GO" id="GO:0120010">
    <property type="term" value="P:intermembrane phospholipid transfer"/>
    <property type="evidence" value="ECO:0007669"/>
    <property type="project" value="TreeGrafter"/>
</dbReference>
<evidence type="ECO:0000313" key="6">
    <source>
        <dbReference type="Proteomes" id="UP000054859"/>
    </source>
</evidence>
<dbReference type="KEGG" id="ladl:NCTC12735_00228"/>
<dbReference type="AlphaFoldDB" id="A0A0W0R3A8"/>
<proteinExistence type="inferred from homology"/>
<dbReference type="PANTHER" id="PTHR30035:SF3">
    <property type="entry name" value="INTERMEMBRANE PHOSPHOLIPID TRANSPORT SYSTEM LIPOPROTEIN MLAA"/>
    <property type="match status" value="1"/>
</dbReference>
<evidence type="ECO:0000256" key="2">
    <source>
        <dbReference type="ARBA" id="ARBA00022729"/>
    </source>
</evidence>
<dbReference type="STRING" id="45056.Lade_0216"/>
<keyword evidence="6" id="KW-1185">Reference proteome</keyword>
<reference evidence="5 7" key="2">
    <citation type="submission" date="2018-12" db="EMBL/GenBank/DDBJ databases">
        <authorList>
            <consortium name="Pathogen Informatics"/>
        </authorList>
    </citation>
    <scope>NUCLEOTIDE SEQUENCE [LARGE SCALE GENOMIC DNA]</scope>
    <source>
        <strain evidence="5 7">NCTC12735</strain>
        <plasmid evidence="7">9</plasmid>
    </source>
</reference>
<dbReference type="Proteomes" id="UP000281170">
    <property type="component" value="Plasmid 9"/>
</dbReference>
<evidence type="ECO:0000256" key="3">
    <source>
        <dbReference type="SAM" id="SignalP"/>
    </source>
</evidence>
<dbReference type="EMBL" id="LNKA01000001">
    <property type="protein sequence ID" value="KTC65558.1"/>
    <property type="molecule type" value="Genomic_DNA"/>
</dbReference>
<evidence type="ECO:0000313" key="5">
    <source>
        <dbReference type="EMBL" id="VEH84621.1"/>
    </source>
</evidence>
<accession>A0A0W0R3A8</accession>
<geneLocation type="plasmid" evidence="5 7">
    <name>9</name>
</geneLocation>
<dbReference type="InterPro" id="IPR007428">
    <property type="entry name" value="MlaA"/>
</dbReference>
<name>A0A0W0R3A8_9GAMM</name>
<keyword evidence="2 3" id="KW-0732">Signal</keyword>
<protein>
    <submittedName>
        <fullName evidence="4">Lipoprotein VacJ-like protein</fullName>
    </submittedName>
</protein>
<evidence type="ECO:0000313" key="4">
    <source>
        <dbReference type="EMBL" id="KTC65558.1"/>
    </source>
</evidence>
<gene>
    <name evidence="5" type="primary">mlaA</name>
    <name evidence="4" type="ORF">Lade_0216</name>
    <name evidence="5" type="ORF">NCTC12735_00228</name>
</gene>
<dbReference type="PROSITE" id="PS51257">
    <property type="entry name" value="PROKAR_LIPOPROTEIN"/>
    <property type="match status" value="1"/>
</dbReference>
<feature type="signal peptide" evidence="3">
    <location>
        <begin position="1"/>
        <end position="20"/>
    </location>
</feature>
<organism evidence="4 6">
    <name type="scientific">Legionella adelaidensis</name>
    <dbReference type="NCBI Taxonomy" id="45056"/>
    <lineage>
        <taxon>Bacteria</taxon>
        <taxon>Pseudomonadati</taxon>
        <taxon>Pseudomonadota</taxon>
        <taxon>Gammaproteobacteria</taxon>
        <taxon>Legionellales</taxon>
        <taxon>Legionellaceae</taxon>
        <taxon>Legionella</taxon>
    </lineage>
</organism>
<reference evidence="4 6" key="1">
    <citation type="submission" date="2015-11" db="EMBL/GenBank/DDBJ databases">
        <title>Identification of large and diverse effector repertoires of 38 Legionella species.</title>
        <authorList>
            <person name="Burstein D."/>
            <person name="Amaro F."/>
            <person name="Zusman T."/>
            <person name="Lifshitz Z."/>
            <person name="Cohen O."/>
            <person name="Gilbert J.A."/>
            <person name="Pupko T."/>
            <person name="Shuman H.A."/>
            <person name="Segal G."/>
        </authorList>
    </citation>
    <scope>NUCLEOTIDE SEQUENCE [LARGE SCALE GENOMIC DNA]</scope>
    <source>
        <strain evidence="4 6">1762-AUS-E</strain>
    </source>
</reference>
<dbReference type="Proteomes" id="UP000054859">
    <property type="component" value="Unassembled WGS sequence"/>
</dbReference>
<dbReference type="RefSeq" id="WP_058461310.1">
    <property type="nucleotide sequence ID" value="NZ_CAAAHS010000003.1"/>
</dbReference>
<dbReference type="PRINTS" id="PR01805">
    <property type="entry name" value="VACJLIPOPROT"/>
</dbReference>
<keyword evidence="4" id="KW-0449">Lipoprotein</keyword>
<dbReference type="PANTHER" id="PTHR30035">
    <property type="entry name" value="LIPOPROTEIN VACJ-RELATED"/>
    <property type="match status" value="1"/>
</dbReference>
<dbReference type="GO" id="GO:0016020">
    <property type="term" value="C:membrane"/>
    <property type="evidence" value="ECO:0007669"/>
    <property type="project" value="InterPro"/>
</dbReference>
<dbReference type="PATRIC" id="fig|45056.6.peg.221"/>
<sequence length="268" mass="30539">MRFPLLFVFSLFLLVACVKGENPDDPYESINRQTYKFNYAFDTVVLKPVAKIYQAILPPPVRTGVNNFYNNIALLPAIANDLLQGDPNYALKDTWRLFVNTTFGVVGVFDPASRINLPPHRNDLGLTFAKWGDKKSPYIVIPFLGPSTIRDGMGMLFDYTIFTPYPYIPSDTVVWSLIGVRYVDLRAQMLETDKLMDEAMDKYSFMRDAYLQHRNYLITGQQDAQEDSGDLYVDDVEDDSKKTILPNTNDEDIYPILSAVSNATRRTV</sequence>
<comment type="similarity">
    <text evidence="1">Belongs to the MlaA family.</text>
</comment>
<dbReference type="OrthoDB" id="9785326at2"/>
<evidence type="ECO:0000313" key="7">
    <source>
        <dbReference type="Proteomes" id="UP000281170"/>
    </source>
</evidence>
<feature type="chain" id="PRO_5036002944" evidence="3">
    <location>
        <begin position="21"/>
        <end position="268"/>
    </location>
</feature>
<evidence type="ECO:0000256" key="1">
    <source>
        <dbReference type="ARBA" id="ARBA00010634"/>
    </source>
</evidence>
<dbReference type="Pfam" id="PF04333">
    <property type="entry name" value="MlaA"/>
    <property type="match status" value="1"/>
</dbReference>
<dbReference type="EMBL" id="LR134418">
    <property type="protein sequence ID" value="VEH84621.1"/>
    <property type="molecule type" value="Genomic_DNA"/>
</dbReference>
<keyword evidence="5" id="KW-0614">Plasmid</keyword>